<name>A0ABY8NC08_9GAMM</name>
<dbReference type="RefSeq" id="WP_280320199.1">
    <property type="nucleotide sequence ID" value="NZ_CP118605.1"/>
</dbReference>
<proteinExistence type="inferred from homology"/>
<dbReference type="InterPro" id="IPR027417">
    <property type="entry name" value="P-loop_NTPase"/>
</dbReference>
<keyword evidence="3 5" id="KW-0418">Kinase</keyword>
<dbReference type="SUPFAM" id="SSF52540">
    <property type="entry name" value="P-loop containing nucleoside triphosphate hydrolases"/>
    <property type="match status" value="1"/>
</dbReference>
<dbReference type="InterPro" id="IPR016898">
    <property type="entry name" value="Polyphosphate_phosphotransfera"/>
</dbReference>
<dbReference type="Pfam" id="PF03976">
    <property type="entry name" value="PPK2"/>
    <property type="match status" value="1"/>
</dbReference>
<comment type="similarity">
    <text evidence="1">Belongs to the polyphosphate kinase 2 (PPK2) family. Class I subfamily.</text>
</comment>
<dbReference type="PANTHER" id="PTHR34383">
    <property type="entry name" value="POLYPHOSPHATE:AMP PHOSPHOTRANSFERASE-RELATED"/>
    <property type="match status" value="1"/>
</dbReference>
<evidence type="ECO:0000256" key="3">
    <source>
        <dbReference type="ARBA" id="ARBA00022777"/>
    </source>
</evidence>
<organism evidence="5 6">
    <name type="scientific">Microbulbifer bruguierae</name>
    <dbReference type="NCBI Taxonomy" id="3029061"/>
    <lineage>
        <taxon>Bacteria</taxon>
        <taxon>Pseudomonadati</taxon>
        <taxon>Pseudomonadota</taxon>
        <taxon>Gammaproteobacteria</taxon>
        <taxon>Cellvibrionales</taxon>
        <taxon>Microbulbiferaceae</taxon>
        <taxon>Microbulbifer</taxon>
    </lineage>
</organism>
<dbReference type="NCBIfam" id="TIGR03709">
    <property type="entry name" value="PPK2_rel_1"/>
    <property type="match status" value="1"/>
</dbReference>
<evidence type="ECO:0000313" key="6">
    <source>
        <dbReference type="Proteomes" id="UP001236500"/>
    </source>
</evidence>
<dbReference type="GO" id="GO:0016301">
    <property type="term" value="F:kinase activity"/>
    <property type="evidence" value="ECO:0007669"/>
    <property type="project" value="UniProtKB-KW"/>
</dbReference>
<sequence>MKIDWSEIRFEGNKTYRKGVYPTRIAPLYSDKKDYNNKIRKLRHAIDKRQRMMYAYDRYSLLTIFQALDAAGKDGTIRAVFNGVNPHGVEITSFKHPSETELEHNFLWRTAVAMPRRGNIGVFNRSYYEEVLVCRVHPELVTEYQKIPGEQTRDLDALFAGRFEAIRAAERYTVDNGTLLLKFFLNLSRDEQRKRFLARIDETDKNWKFSEADVKERTFWDDYQRVFEDMINETAAPHAPWLVVPADDKKNMRLIVACAVLEALEGMDMCYPKVSKARHKELLKYRKLLLND</sequence>
<feature type="domain" description="Polyphosphate kinase-2-related" evidence="4">
    <location>
        <begin position="30"/>
        <end position="268"/>
    </location>
</feature>
<dbReference type="Proteomes" id="UP001236500">
    <property type="component" value="Chromosome"/>
</dbReference>
<evidence type="ECO:0000256" key="2">
    <source>
        <dbReference type="ARBA" id="ARBA00022679"/>
    </source>
</evidence>
<gene>
    <name evidence="5" type="ORF">PVT68_17040</name>
</gene>
<evidence type="ECO:0000256" key="1">
    <source>
        <dbReference type="ARBA" id="ARBA00009924"/>
    </source>
</evidence>
<protein>
    <submittedName>
        <fullName evidence="5">Polyphosphate kinase 2 family protein</fullName>
    </submittedName>
</protein>
<dbReference type="InterPro" id="IPR022488">
    <property type="entry name" value="PPK2-related"/>
</dbReference>
<evidence type="ECO:0000259" key="4">
    <source>
        <dbReference type="Pfam" id="PF03976"/>
    </source>
</evidence>
<keyword evidence="6" id="KW-1185">Reference proteome</keyword>
<accession>A0ABY8NC08</accession>
<dbReference type="Gene3D" id="3.40.50.300">
    <property type="entry name" value="P-loop containing nucleotide triphosphate hydrolases"/>
    <property type="match status" value="1"/>
</dbReference>
<dbReference type="PIRSF" id="PIRSF028756">
    <property type="entry name" value="PPK2_prd"/>
    <property type="match status" value="1"/>
</dbReference>
<keyword evidence="2" id="KW-0808">Transferase</keyword>
<reference evidence="5 6" key="1">
    <citation type="submission" date="2023-02" db="EMBL/GenBank/DDBJ databases">
        <title>Description and genomic characterization of Microbulbifer bruguierae sp. nov., isolated from the sediment of mangrove plant Bruguiera sexangula.</title>
        <authorList>
            <person name="Long M."/>
        </authorList>
    </citation>
    <scope>NUCLEOTIDE SEQUENCE [LARGE SCALE GENOMIC DNA]</scope>
    <source>
        <strain evidence="5 6">H12</strain>
    </source>
</reference>
<evidence type="ECO:0000313" key="5">
    <source>
        <dbReference type="EMBL" id="WGL16455.1"/>
    </source>
</evidence>
<dbReference type="EMBL" id="CP118605">
    <property type="protein sequence ID" value="WGL16455.1"/>
    <property type="molecule type" value="Genomic_DNA"/>
</dbReference>
<dbReference type="InterPro" id="IPR022300">
    <property type="entry name" value="PPK2-rel_1"/>
</dbReference>
<dbReference type="PANTHER" id="PTHR34383:SF3">
    <property type="entry name" value="POLYPHOSPHATE:AMP PHOSPHOTRANSFERASE"/>
    <property type="match status" value="1"/>
</dbReference>